<dbReference type="InterPro" id="IPR033127">
    <property type="entry name" value="UBQ-activ_enz_E1_Cys_AS"/>
</dbReference>
<dbReference type="InterPro" id="IPR000594">
    <property type="entry name" value="ThiF_NAD_FAD-bd"/>
</dbReference>
<evidence type="ECO:0000256" key="1">
    <source>
        <dbReference type="ARBA" id="ARBA00004718"/>
    </source>
</evidence>
<dbReference type="GO" id="GO:0004721">
    <property type="term" value="F:phosphoprotein phosphatase activity"/>
    <property type="evidence" value="ECO:0007669"/>
    <property type="project" value="InterPro"/>
</dbReference>
<dbReference type="PANTHER" id="PTHR10953:SF5">
    <property type="entry name" value="SUMO-ACTIVATING ENZYME SUBUNIT 2"/>
    <property type="match status" value="1"/>
</dbReference>
<feature type="region of interest" description="Disordered" evidence="9">
    <location>
        <begin position="245"/>
        <end position="269"/>
    </location>
</feature>
<dbReference type="InterPro" id="IPR023318">
    <property type="entry name" value="Ub_act_enz_dom_a_sf"/>
</dbReference>
<dbReference type="GO" id="GO:0016925">
    <property type="term" value="P:protein sumoylation"/>
    <property type="evidence" value="ECO:0007669"/>
    <property type="project" value="UniProtKB-UniPathway"/>
</dbReference>
<keyword evidence="7" id="KW-0067">ATP-binding</keyword>
<dbReference type="OrthoDB" id="10255449at2759"/>
<sequence>MDTIETSNLNRQFLFRRRHVGESKAKVAADSVRAFRPNAKIIAHQGNVKESKFDKDFFKKFSLVLNGLDNVEARRHVNRLCLSAGVPLIESGTEGYLGQVTVHYRLKNAAGEATHVTECFECAPKQSRNKTYPVCTIRNTPDKPIHCIVWAKELLFARLFGRPDQVTDLDENDNKEGEEGEKEEGPSVFLRRDGESADAYAARIFCRVFTEDIENVLTMEDLWKNRDSPKPLQLNSILAQNNFAPRDSSDDVSNGNTAAHSNGSAQATGDSACKALGLTDAHRVWTLRENAQVFLESIRQFLEGRPNEVGEAVFDKEDDLAGMAGNIIHAIATTNAIVGGLIVIEAMKLLANAPEHSKATFILKHITNPKMKRLLNAVAPGEPSPKCAACGTARLELVLKKRLSLVEPTVRTDGGFEYEEGEGLDDDEVAANRAKLPLALSALPGGGLGQGVTAHVEDQVQEFKVAIEITHKDDWDEEAHPEGFILGGAVPPPAPAANGDQSEAGPSAAAASDGDDDDLVIVEAPDLAQRQRDAKGKQKREADDDEAPRKRQRTLHESDDVVPPILENGPTEHPNVLQKHMNGKQTMSKKQIAMCLNLRDVGAAAPENLRTRTLFRSSELLSGTDMERYGIKTILDLRRMDRPCKKKGKKTEKLKLAGRYMRKGPKMMMSERLKPYAARGQPHPCEMCRQRIKDKLDFEPGSVVHADLIPSLVGLRIFQAMPPRVRAKTVFAALSGKGAASVMAPAVANPLYMGYKALYKTILEDSKRGIAKAMRVFTDKDNLPVLIHCIHGKDRTGIIVMLLLLLCDVDPKVIVDDYVRSEAVLKESRLHQELDLDVYLTQDSVIAATHDTMEDTIKYLLDKYGSVAKYLHEVGLEDWELSRIRVNLLQQAGAHDLLERLSMLSPLPGHSGGERSSNFQKMFSKRAARTSPSLQRGRSLPEGQKLPEQADVLGTLHSGPNADGASPRLAASSAPPIVDRTAAHPHHYSHAKALVSSASNRAETPLRNGLPDDSRETTSVGADPEAREVDNTASAWAQLVEGTKGPEFGNVASSSDGSAQHA</sequence>
<dbReference type="InterPro" id="IPR035985">
    <property type="entry name" value="Ubiquitin-activating_enz"/>
</dbReference>
<organism evidence="11 12">
    <name type="scientific">Coccomyxa subellipsoidea (strain C-169)</name>
    <name type="common">Green microalga</name>
    <dbReference type="NCBI Taxonomy" id="574566"/>
    <lineage>
        <taxon>Eukaryota</taxon>
        <taxon>Viridiplantae</taxon>
        <taxon>Chlorophyta</taxon>
        <taxon>core chlorophytes</taxon>
        <taxon>Trebouxiophyceae</taxon>
        <taxon>Trebouxiophyceae incertae sedis</taxon>
        <taxon>Coccomyxaceae</taxon>
        <taxon>Coccomyxa</taxon>
        <taxon>Coccomyxa subellipsoidea</taxon>
    </lineage>
</organism>
<dbReference type="InterPro" id="IPR045886">
    <property type="entry name" value="ThiF/MoeB/HesA"/>
</dbReference>
<evidence type="ECO:0000256" key="2">
    <source>
        <dbReference type="ARBA" id="ARBA00005673"/>
    </source>
</evidence>
<dbReference type="Pfam" id="PF00899">
    <property type="entry name" value="ThiF"/>
    <property type="match status" value="1"/>
</dbReference>
<feature type="region of interest" description="Disordered" evidence="9">
    <location>
        <begin position="482"/>
        <end position="574"/>
    </location>
</feature>
<feature type="compositionally biased region" description="Basic and acidic residues" evidence="9">
    <location>
        <begin position="529"/>
        <end position="542"/>
    </location>
</feature>
<dbReference type="PROSITE" id="PS00383">
    <property type="entry name" value="TYR_PHOSPHATASE_1"/>
    <property type="match status" value="1"/>
</dbReference>
<dbReference type="AlphaFoldDB" id="I0Z6T6"/>
<dbReference type="GO" id="GO:0005524">
    <property type="term" value="F:ATP binding"/>
    <property type="evidence" value="ECO:0007669"/>
    <property type="project" value="UniProtKB-KW"/>
</dbReference>
<dbReference type="InterPro" id="IPR000387">
    <property type="entry name" value="Tyr_Pase_dom"/>
</dbReference>
<feature type="region of interest" description="Disordered" evidence="9">
    <location>
        <begin position="166"/>
        <end position="191"/>
    </location>
</feature>
<name>I0Z6T6_COCSC</name>
<evidence type="ECO:0000256" key="9">
    <source>
        <dbReference type="SAM" id="MobiDB-lite"/>
    </source>
</evidence>
<dbReference type="PANTHER" id="PTHR10953">
    <property type="entry name" value="UBIQUITIN-ACTIVATING ENZYME E1"/>
    <property type="match status" value="1"/>
</dbReference>
<evidence type="ECO:0000256" key="8">
    <source>
        <dbReference type="PROSITE-ProRule" id="PRU10132"/>
    </source>
</evidence>
<dbReference type="InterPro" id="IPR042449">
    <property type="entry name" value="Ub-E1_IAD_1"/>
</dbReference>
<feature type="region of interest" description="Disordered" evidence="9">
    <location>
        <begin position="996"/>
        <end position="1062"/>
    </location>
</feature>
<keyword evidence="6" id="KW-0862">Zinc</keyword>
<dbReference type="SUPFAM" id="SSF52799">
    <property type="entry name" value="(Phosphotyrosine protein) phosphatases II"/>
    <property type="match status" value="1"/>
</dbReference>
<accession>I0Z6T6</accession>
<dbReference type="RefSeq" id="XP_005650899.1">
    <property type="nucleotide sequence ID" value="XM_005650842.1"/>
</dbReference>
<dbReference type="InterPro" id="IPR029021">
    <property type="entry name" value="Prot-tyrosine_phosphatase-like"/>
</dbReference>
<evidence type="ECO:0000256" key="5">
    <source>
        <dbReference type="ARBA" id="ARBA00022786"/>
    </source>
</evidence>
<dbReference type="STRING" id="574566.I0Z6T6"/>
<feature type="region of interest" description="Disordered" evidence="9">
    <location>
        <begin position="953"/>
        <end position="972"/>
    </location>
</feature>
<evidence type="ECO:0000256" key="6">
    <source>
        <dbReference type="ARBA" id="ARBA00022833"/>
    </source>
</evidence>
<dbReference type="Gene3D" id="1.10.10.520">
    <property type="entry name" value="Ubiquitin activating enzymes (Uba3). Chain: B, domain 2"/>
    <property type="match status" value="1"/>
</dbReference>
<dbReference type="Pfam" id="PF13350">
    <property type="entry name" value="Y_phosphatase3"/>
    <property type="match status" value="1"/>
</dbReference>
<dbReference type="InterPro" id="IPR016130">
    <property type="entry name" value="Tyr_Pase_AS"/>
</dbReference>
<evidence type="ECO:0000256" key="4">
    <source>
        <dbReference type="ARBA" id="ARBA00022741"/>
    </source>
</evidence>
<keyword evidence="3" id="KW-0479">Metal-binding</keyword>
<feature type="compositionally biased region" description="Polar residues" evidence="9">
    <location>
        <begin position="1051"/>
        <end position="1062"/>
    </location>
</feature>
<dbReference type="GO" id="GO:0019948">
    <property type="term" value="F:SUMO activating enzyme activity"/>
    <property type="evidence" value="ECO:0007669"/>
    <property type="project" value="TreeGrafter"/>
</dbReference>
<dbReference type="eggNOG" id="KOG2013">
    <property type="taxonomic scope" value="Eukaryota"/>
</dbReference>
<feature type="compositionally biased region" description="Polar residues" evidence="9">
    <location>
        <begin position="251"/>
        <end position="269"/>
    </location>
</feature>
<keyword evidence="5" id="KW-0833">Ubl conjugation pathway</keyword>
<comment type="caution">
    <text evidence="11">The sequence shown here is derived from an EMBL/GenBank/DDBJ whole genome shotgun (WGS) entry which is preliminary data.</text>
</comment>
<dbReference type="GeneID" id="17044365"/>
<feature type="region of interest" description="Disordered" evidence="9">
    <location>
        <begin position="925"/>
        <end position="945"/>
    </location>
</feature>
<proteinExistence type="inferred from homology"/>
<dbReference type="Proteomes" id="UP000007264">
    <property type="component" value="Unassembled WGS sequence"/>
</dbReference>
<dbReference type="PROSITE" id="PS00865">
    <property type="entry name" value="UBIQUITIN_ACTIVAT_2"/>
    <property type="match status" value="1"/>
</dbReference>
<dbReference type="Gene3D" id="3.50.50.80">
    <property type="entry name" value="Ubiquitin-activating enzyme E1, inactive adenylation domain, subdomain 1"/>
    <property type="match status" value="1"/>
</dbReference>
<evidence type="ECO:0000259" key="10">
    <source>
        <dbReference type="PROSITE" id="PS50056"/>
    </source>
</evidence>
<dbReference type="Gene3D" id="3.90.190.10">
    <property type="entry name" value="Protein tyrosine phosphatase superfamily"/>
    <property type="match status" value="1"/>
</dbReference>
<evidence type="ECO:0000313" key="11">
    <source>
        <dbReference type="EMBL" id="EIE26355.1"/>
    </source>
</evidence>
<keyword evidence="12" id="KW-1185">Reference proteome</keyword>
<dbReference type="Gene3D" id="3.10.290.20">
    <property type="entry name" value="Ubiquitin-like 2 activating enzyme e1b. Chain: B, domain 3"/>
    <property type="match status" value="1"/>
</dbReference>
<evidence type="ECO:0000256" key="7">
    <source>
        <dbReference type="ARBA" id="ARBA00022840"/>
    </source>
</evidence>
<gene>
    <name evidence="11" type="ORF">COCSUDRAFT_46053</name>
</gene>
<dbReference type="GO" id="GO:0005737">
    <property type="term" value="C:cytoplasm"/>
    <property type="evidence" value="ECO:0007669"/>
    <property type="project" value="TreeGrafter"/>
</dbReference>
<evidence type="ECO:0000256" key="3">
    <source>
        <dbReference type="ARBA" id="ARBA00022723"/>
    </source>
</evidence>
<dbReference type="PROSITE" id="PS50056">
    <property type="entry name" value="TYR_PHOSPHATASE_2"/>
    <property type="match status" value="1"/>
</dbReference>
<evidence type="ECO:0000313" key="12">
    <source>
        <dbReference type="Proteomes" id="UP000007264"/>
    </source>
</evidence>
<dbReference type="EMBL" id="AGSI01000002">
    <property type="protein sequence ID" value="EIE26355.1"/>
    <property type="molecule type" value="Genomic_DNA"/>
</dbReference>
<comment type="similarity">
    <text evidence="2">Belongs to the ubiquitin-activating E1 family.</text>
</comment>
<reference evidence="11 12" key="1">
    <citation type="journal article" date="2012" name="Genome Biol.">
        <title>The genome of the polar eukaryotic microalga coccomyxa subellipsoidea reveals traits of cold adaptation.</title>
        <authorList>
            <person name="Blanc G."/>
            <person name="Agarkova I."/>
            <person name="Grimwood J."/>
            <person name="Kuo A."/>
            <person name="Brueggeman A."/>
            <person name="Dunigan D."/>
            <person name="Gurnon J."/>
            <person name="Ladunga I."/>
            <person name="Lindquist E."/>
            <person name="Lucas S."/>
            <person name="Pangilinan J."/>
            <person name="Proschold T."/>
            <person name="Salamov A."/>
            <person name="Schmutz J."/>
            <person name="Weeks D."/>
            <person name="Yamada T."/>
            <person name="Claverie J.M."/>
            <person name="Grigoriev I."/>
            <person name="Van Etten J."/>
            <person name="Lomsadze A."/>
            <person name="Borodovsky M."/>
        </authorList>
    </citation>
    <scope>NUCLEOTIDE SEQUENCE [LARGE SCALE GENOMIC DNA]</scope>
    <source>
        <strain evidence="11 12">C-169</strain>
    </source>
</reference>
<dbReference type="KEGG" id="csl:COCSUDRAFT_46053"/>
<dbReference type="SUPFAM" id="SSF69572">
    <property type="entry name" value="Activating enzymes of the ubiquitin-like proteins"/>
    <property type="match status" value="1"/>
</dbReference>
<feature type="active site" description="Glycyl thioester intermediate" evidence="8">
    <location>
        <position position="135"/>
    </location>
</feature>
<feature type="domain" description="Tyrosine specific protein phosphatases" evidence="10">
    <location>
        <begin position="768"/>
        <end position="820"/>
    </location>
</feature>
<dbReference type="UniPathway" id="UPA00886"/>
<dbReference type="InterPro" id="IPR026893">
    <property type="entry name" value="Tyr/Ser_Pase_IphP-type"/>
</dbReference>
<dbReference type="GO" id="GO:0046872">
    <property type="term" value="F:metal ion binding"/>
    <property type="evidence" value="ECO:0007669"/>
    <property type="project" value="UniProtKB-KW"/>
</dbReference>
<keyword evidence="4" id="KW-0547">Nucleotide-binding</keyword>
<protein>
    <recommendedName>
        <fullName evidence="10">Tyrosine specific protein phosphatases domain-containing protein</fullName>
    </recommendedName>
</protein>
<dbReference type="GO" id="GO:0031510">
    <property type="term" value="C:SUMO activating enzyme complex"/>
    <property type="evidence" value="ECO:0007669"/>
    <property type="project" value="TreeGrafter"/>
</dbReference>
<comment type="pathway">
    <text evidence="1">Protein modification; protein sumoylation.</text>
</comment>